<reference evidence="3" key="1">
    <citation type="submission" date="2014-11" db="EMBL/GenBank/DDBJ databases">
        <authorList>
            <person name="Otto D Thomas"/>
            <person name="Naeem Raeece"/>
        </authorList>
    </citation>
    <scope>NUCLEOTIDE SEQUENCE</scope>
</reference>
<sequence length="221" mass="24153">MFEMRGIFILSLVIGFSEAFKPLPSPLFSNSFAGSKRADRLRRPQQISVQNQLRPEKDDVSLSTRLWAEEERAASSSANGTETAAVSISSLAKKLNSAIGAVKIYKGAQFMSFLSLLYFLQTGVFSLADPSVDAFLSRTKALNSLITYIAASRLAAAATHHRLSSNTYIMLNTGLLISGVFSFFSLRRAAWVFWVHPVLSCLAGALGLGVSRRREINASPR</sequence>
<keyword evidence="1" id="KW-1133">Transmembrane helix</keyword>
<evidence type="ECO:0000256" key="1">
    <source>
        <dbReference type="SAM" id="Phobius"/>
    </source>
</evidence>
<evidence type="ECO:0000256" key="2">
    <source>
        <dbReference type="SAM" id="SignalP"/>
    </source>
</evidence>
<keyword evidence="2" id="KW-0732">Signal</keyword>
<keyword evidence="1" id="KW-0472">Membrane</keyword>
<keyword evidence="1" id="KW-0812">Transmembrane</keyword>
<name>A0A0G4HX70_9ALVE</name>
<organism evidence="3">
    <name type="scientific">Chromera velia CCMP2878</name>
    <dbReference type="NCBI Taxonomy" id="1169474"/>
    <lineage>
        <taxon>Eukaryota</taxon>
        <taxon>Sar</taxon>
        <taxon>Alveolata</taxon>
        <taxon>Colpodellida</taxon>
        <taxon>Chromeraceae</taxon>
        <taxon>Chromera</taxon>
    </lineage>
</organism>
<feature type="chain" id="PRO_5005191878" evidence="2">
    <location>
        <begin position="20"/>
        <end position="221"/>
    </location>
</feature>
<accession>A0A0G4HX70</accession>
<proteinExistence type="predicted"/>
<feature type="signal peptide" evidence="2">
    <location>
        <begin position="1"/>
        <end position="19"/>
    </location>
</feature>
<feature type="transmembrane region" description="Helical" evidence="1">
    <location>
        <begin position="191"/>
        <end position="211"/>
    </location>
</feature>
<protein>
    <submittedName>
        <fullName evidence="3">Uncharacterized protein</fullName>
    </submittedName>
</protein>
<evidence type="ECO:0000313" key="3">
    <source>
        <dbReference type="EMBL" id="CEM49092.1"/>
    </source>
</evidence>
<gene>
    <name evidence="3" type="ORF">Cvel_33018</name>
</gene>
<dbReference type="EMBL" id="CDMZ01004230">
    <property type="protein sequence ID" value="CEM49092.1"/>
    <property type="molecule type" value="Genomic_DNA"/>
</dbReference>
<dbReference type="VEuPathDB" id="CryptoDB:Cvel_33018"/>
<dbReference type="AlphaFoldDB" id="A0A0G4HX70"/>